<protein>
    <submittedName>
        <fullName evidence="2">Uncharacterized protein</fullName>
    </submittedName>
</protein>
<dbReference type="Proteomes" id="UP001359559">
    <property type="component" value="Unassembled WGS sequence"/>
</dbReference>
<proteinExistence type="predicted"/>
<evidence type="ECO:0000313" key="2">
    <source>
        <dbReference type="EMBL" id="KAK7309379.1"/>
    </source>
</evidence>
<organism evidence="2 3">
    <name type="scientific">Clitoria ternatea</name>
    <name type="common">Butterfly pea</name>
    <dbReference type="NCBI Taxonomy" id="43366"/>
    <lineage>
        <taxon>Eukaryota</taxon>
        <taxon>Viridiplantae</taxon>
        <taxon>Streptophyta</taxon>
        <taxon>Embryophyta</taxon>
        <taxon>Tracheophyta</taxon>
        <taxon>Spermatophyta</taxon>
        <taxon>Magnoliopsida</taxon>
        <taxon>eudicotyledons</taxon>
        <taxon>Gunneridae</taxon>
        <taxon>Pentapetalae</taxon>
        <taxon>rosids</taxon>
        <taxon>fabids</taxon>
        <taxon>Fabales</taxon>
        <taxon>Fabaceae</taxon>
        <taxon>Papilionoideae</taxon>
        <taxon>50 kb inversion clade</taxon>
        <taxon>NPAAA clade</taxon>
        <taxon>indigoferoid/millettioid clade</taxon>
        <taxon>Phaseoleae</taxon>
        <taxon>Clitoria</taxon>
    </lineage>
</organism>
<comment type="caution">
    <text evidence="2">The sequence shown here is derived from an EMBL/GenBank/DDBJ whole genome shotgun (WGS) entry which is preliminary data.</text>
</comment>
<dbReference type="EMBL" id="JAYKXN010000002">
    <property type="protein sequence ID" value="KAK7309379.1"/>
    <property type="molecule type" value="Genomic_DNA"/>
</dbReference>
<keyword evidence="3" id="KW-1185">Reference proteome</keyword>
<sequence>MVGSFAAIEDQVEEALDDDDDGDDDNDDDDDNDNGDDDDDDDEEISKIVYRFLLLGIIIFKGKLSFILLDPCLV</sequence>
<dbReference type="AlphaFoldDB" id="A0AAN9PTG6"/>
<feature type="region of interest" description="Disordered" evidence="1">
    <location>
        <begin position="1"/>
        <end position="42"/>
    </location>
</feature>
<gene>
    <name evidence="2" type="ORF">RJT34_06052</name>
</gene>
<evidence type="ECO:0000313" key="3">
    <source>
        <dbReference type="Proteomes" id="UP001359559"/>
    </source>
</evidence>
<accession>A0AAN9PTG6</accession>
<evidence type="ECO:0000256" key="1">
    <source>
        <dbReference type="SAM" id="MobiDB-lite"/>
    </source>
</evidence>
<reference evidence="2 3" key="1">
    <citation type="submission" date="2024-01" db="EMBL/GenBank/DDBJ databases">
        <title>The genomes of 5 underutilized Papilionoideae crops provide insights into root nodulation and disease resistance.</title>
        <authorList>
            <person name="Yuan L."/>
        </authorList>
    </citation>
    <scope>NUCLEOTIDE SEQUENCE [LARGE SCALE GENOMIC DNA]</scope>
    <source>
        <strain evidence="2">LY-2023</strain>
        <tissue evidence="2">Leaf</tissue>
    </source>
</reference>
<name>A0AAN9PTG6_CLITE</name>
<feature type="compositionally biased region" description="Acidic residues" evidence="1">
    <location>
        <begin position="10"/>
        <end position="42"/>
    </location>
</feature>